<accession>K6WF36</accession>
<evidence type="ECO:0000313" key="2">
    <source>
        <dbReference type="Proteomes" id="UP000008363"/>
    </source>
</evidence>
<dbReference type="EMBL" id="BAHC01000171">
    <property type="protein sequence ID" value="GAB92351.1"/>
    <property type="molecule type" value="Genomic_DNA"/>
</dbReference>
<evidence type="ECO:0000313" key="1">
    <source>
        <dbReference type="EMBL" id="GAB92351.1"/>
    </source>
</evidence>
<name>K6WF36_9ACTN</name>
<proteinExistence type="predicted"/>
<comment type="caution">
    <text evidence="1">The sequence shown here is derived from an EMBL/GenBank/DDBJ whole genome shotgun (WGS) entry which is preliminary data.</text>
</comment>
<dbReference type="RefSeq" id="WP_006336668.1">
    <property type="nucleotide sequence ID" value="NZ_BAHC01000171.1"/>
</dbReference>
<reference evidence="1 2" key="1">
    <citation type="submission" date="2012-08" db="EMBL/GenBank/DDBJ databases">
        <title>Whole genome shotgun sequence of Gordonia rhizosphera NBRC 16068.</title>
        <authorList>
            <person name="Takarada H."/>
            <person name="Isaki S."/>
            <person name="Hosoyama A."/>
            <person name="Tsuchikane K."/>
            <person name="Katsumata H."/>
            <person name="Baba S."/>
            <person name="Ohji S."/>
            <person name="Yamazaki S."/>
            <person name="Fujita N."/>
        </authorList>
    </citation>
    <scope>NUCLEOTIDE SEQUENCE [LARGE SCALE GENOMIC DNA]</scope>
    <source>
        <strain evidence="1 2">NBRC 16068</strain>
    </source>
</reference>
<dbReference type="OrthoDB" id="9837294at2"/>
<dbReference type="AlphaFoldDB" id="K6WF36"/>
<protein>
    <submittedName>
        <fullName evidence="1">Uncharacterized protein</fullName>
    </submittedName>
</protein>
<gene>
    <name evidence="1" type="ORF">GORHZ_171_00240</name>
</gene>
<dbReference type="Proteomes" id="UP000008363">
    <property type="component" value="Unassembled WGS sequence"/>
</dbReference>
<keyword evidence="2" id="KW-1185">Reference proteome</keyword>
<dbReference type="STRING" id="1108045.GORHZ_171_00240"/>
<organism evidence="1 2">
    <name type="scientific">Gordonia rhizosphera NBRC 16068</name>
    <dbReference type="NCBI Taxonomy" id="1108045"/>
    <lineage>
        <taxon>Bacteria</taxon>
        <taxon>Bacillati</taxon>
        <taxon>Actinomycetota</taxon>
        <taxon>Actinomycetes</taxon>
        <taxon>Mycobacteriales</taxon>
        <taxon>Gordoniaceae</taxon>
        <taxon>Gordonia</taxon>
    </lineage>
</organism>
<sequence>MTTSDLEYLRGDDARRLPDLTVIRADDDPFESLVTPEESPVDIYCDLSDPVGVERALYELGTGCDALIHIDGVPGVPGVLPMGIPCSGTANPEIGWR</sequence>